<keyword evidence="11" id="KW-0732">Signal</keyword>
<dbReference type="Pfam" id="PF01427">
    <property type="entry name" value="Peptidase_M15"/>
    <property type="match status" value="1"/>
</dbReference>
<comment type="similarity">
    <text evidence="9 10">Belongs to the peptidase M15D family.</text>
</comment>
<keyword evidence="2 9" id="KW-0645">Protease</keyword>
<evidence type="ECO:0000256" key="6">
    <source>
        <dbReference type="ARBA" id="ARBA00022997"/>
    </source>
</evidence>
<name>A0A7W8DLY0_9BACT</name>
<feature type="binding site" evidence="9">
    <location>
        <position position="118"/>
    </location>
    <ligand>
        <name>Zn(2+)</name>
        <dbReference type="ChEBI" id="CHEBI:29105"/>
        <note>catalytic</note>
    </ligand>
</feature>
<keyword evidence="4 9" id="KW-0378">Hydrolase</keyword>
<dbReference type="HAMAP" id="MF_01924">
    <property type="entry name" value="A_A_dipeptidase"/>
    <property type="match status" value="1"/>
</dbReference>
<keyword evidence="13" id="KW-1185">Reference proteome</keyword>
<dbReference type="RefSeq" id="WP_184342918.1">
    <property type="nucleotide sequence ID" value="NZ_JACHIG010000011.1"/>
</dbReference>
<dbReference type="AlphaFoldDB" id="A0A7W8DLY0"/>
<dbReference type="InterPro" id="IPR009045">
    <property type="entry name" value="Zn_M74/Hedgehog-like"/>
</dbReference>
<dbReference type="PANTHER" id="PTHR43126:SF1">
    <property type="entry name" value="D-ALANYL-D-ALANINE DIPEPTIDASE"/>
    <property type="match status" value="1"/>
</dbReference>
<feature type="binding site" evidence="9">
    <location>
        <position position="111"/>
    </location>
    <ligand>
        <name>Zn(2+)</name>
        <dbReference type="ChEBI" id="CHEBI:29105"/>
        <note>catalytic</note>
    </ligand>
</feature>
<feature type="chain" id="PRO_5031468254" description="D-alanyl-D-alanine dipeptidase" evidence="11">
    <location>
        <begin position="17"/>
        <end position="203"/>
    </location>
</feature>
<reference evidence="12 13" key="1">
    <citation type="submission" date="2020-08" db="EMBL/GenBank/DDBJ databases">
        <title>Genomic Encyclopedia of Type Strains, Phase IV (KMG-IV): sequencing the most valuable type-strain genomes for metagenomic binning, comparative biology and taxonomic classification.</title>
        <authorList>
            <person name="Goeker M."/>
        </authorList>
    </citation>
    <scope>NUCLEOTIDE SEQUENCE [LARGE SCALE GENOMIC DNA]</scope>
    <source>
        <strain evidence="12 13">DSM 12252</strain>
    </source>
</reference>
<dbReference type="Proteomes" id="UP000590740">
    <property type="component" value="Unassembled WGS sequence"/>
</dbReference>
<keyword evidence="6 9" id="KW-0224">Dipeptidase</keyword>
<keyword evidence="3 9" id="KW-0479">Metal-binding</keyword>
<dbReference type="GO" id="GO:0160237">
    <property type="term" value="F:D-Ala-D-Ala dipeptidase activity"/>
    <property type="evidence" value="ECO:0007669"/>
    <property type="project" value="UniProtKB-EC"/>
</dbReference>
<proteinExistence type="inferred from homology"/>
<dbReference type="EC" id="3.4.13.22" evidence="9 10"/>
<feature type="binding site" evidence="9">
    <location>
        <position position="178"/>
    </location>
    <ligand>
        <name>Zn(2+)</name>
        <dbReference type="ChEBI" id="CHEBI:29105"/>
        <note>catalytic</note>
    </ligand>
</feature>
<keyword evidence="5 9" id="KW-0862">Zinc</keyword>
<dbReference type="SUPFAM" id="SSF55166">
    <property type="entry name" value="Hedgehog/DD-peptidase"/>
    <property type="match status" value="1"/>
</dbReference>
<dbReference type="PANTHER" id="PTHR43126">
    <property type="entry name" value="D-ALANYL-D-ALANINE DIPEPTIDASE"/>
    <property type="match status" value="1"/>
</dbReference>
<evidence type="ECO:0000256" key="7">
    <source>
        <dbReference type="ARBA" id="ARBA00023049"/>
    </source>
</evidence>
<gene>
    <name evidence="12" type="ORF">HNQ65_004396</name>
</gene>
<protein>
    <recommendedName>
        <fullName evidence="9 10">D-alanyl-D-alanine dipeptidase</fullName>
        <shortName evidence="9 10">D-Ala-D-Ala dipeptidase</shortName>
        <ecNumber evidence="9 10">3.4.13.22</ecNumber>
    </recommendedName>
</protein>
<keyword evidence="7 9" id="KW-0482">Metalloprotease</keyword>
<evidence type="ECO:0000256" key="3">
    <source>
        <dbReference type="ARBA" id="ARBA00022723"/>
    </source>
</evidence>
<evidence type="ECO:0000256" key="10">
    <source>
        <dbReference type="PIRNR" id="PIRNR026671"/>
    </source>
</evidence>
<evidence type="ECO:0000256" key="5">
    <source>
        <dbReference type="ARBA" id="ARBA00022833"/>
    </source>
</evidence>
<feature type="signal peptide" evidence="11">
    <location>
        <begin position="1"/>
        <end position="16"/>
    </location>
</feature>
<feature type="active site" description="Proton donor/acceptor" evidence="9">
    <location>
        <position position="175"/>
    </location>
</feature>
<evidence type="ECO:0000313" key="12">
    <source>
        <dbReference type="EMBL" id="MBB5034788.1"/>
    </source>
</evidence>
<dbReference type="PIRSF" id="PIRSF026671">
    <property type="entry name" value="AA_dipeptidase"/>
    <property type="match status" value="1"/>
</dbReference>
<accession>A0A7W8DLY0</accession>
<evidence type="ECO:0000256" key="2">
    <source>
        <dbReference type="ARBA" id="ARBA00022670"/>
    </source>
</evidence>
<evidence type="ECO:0000256" key="4">
    <source>
        <dbReference type="ARBA" id="ARBA00022801"/>
    </source>
</evidence>
<organism evidence="12 13">
    <name type="scientific">Prosthecobacter vanneervenii</name>
    <dbReference type="NCBI Taxonomy" id="48466"/>
    <lineage>
        <taxon>Bacteria</taxon>
        <taxon>Pseudomonadati</taxon>
        <taxon>Verrucomicrobiota</taxon>
        <taxon>Verrucomicrobiia</taxon>
        <taxon>Verrucomicrobiales</taxon>
        <taxon>Verrucomicrobiaceae</taxon>
        <taxon>Prosthecobacter</taxon>
    </lineage>
</organism>
<evidence type="ECO:0000313" key="13">
    <source>
        <dbReference type="Proteomes" id="UP000590740"/>
    </source>
</evidence>
<dbReference type="GO" id="GO:0008237">
    <property type="term" value="F:metallopeptidase activity"/>
    <property type="evidence" value="ECO:0007669"/>
    <property type="project" value="UniProtKB-KW"/>
</dbReference>
<dbReference type="EMBL" id="JACHIG010000011">
    <property type="protein sequence ID" value="MBB5034788.1"/>
    <property type="molecule type" value="Genomic_DNA"/>
</dbReference>
<dbReference type="Gene3D" id="3.30.1380.10">
    <property type="match status" value="1"/>
</dbReference>
<keyword evidence="8 10" id="KW-0961">Cell wall biogenesis/degradation</keyword>
<comment type="caution">
    <text evidence="12">The sequence shown here is derived from an EMBL/GenBank/DDBJ whole genome shotgun (WGS) entry which is preliminary data.</text>
</comment>
<dbReference type="GO" id="GO:0006508">
    <property type="term" value="P:proteolysis"/>
    <property type="evidence" value="ECO:0007669"/>
    <property type="project" value="UniProtKB-KW"/>
</dbReference>
<comment type="function">
    <text evidence="9 10">Catalyzes hydrolysis of the D-alanyl-D-alanine dipeptide.</text>
</comment>
<comment type="cofactor">
    <cofactor evidence="9">
        <name>Zn(2+)</name>
        <dbReference type="ChEBI" id="CHEBI:29105"/>
    </cofactor>
    <text evidence="9">Binds 1 zinc ion per subunit.</text>
</comment>
<evidence type="ECO:0000256" key="8">
    <source>
        <dbReference type="ARBA" id="ARBA00023316"/>
    </source>
</evidence>
<evidence type="ECO:0000256" key="9">
    <source>
        <dbReference type="HAMAP-Rule" id="MF_01924"/>
    </source>
</evidence>
<evidence type="ECO:0000256" key="11">
    <source>
        <dbReference type="SAM" id="SignalP"/>
    </source>
</evidence>
<dbReference type="GO" id="GO:0008270">
    <property type="term" value="F:zinc ion binding"/>
    <property type="evidence" value="ECO:0007669"/>
    <property type="project" value="UniProtKB-UniRule"/>
</dbReference>
<evidence type="ECO:0000256" key="1">
    <source>
        <dbReference type="ARBA" id="ARBA00001362"/>
    </source>
</evidence>
<feature type="site" description="Transition state stabilizer" evidence="9">
    <location>
        <position position="84"/>
    </location>
</feature>
<dbReference type="InterPro" id="IPR000755">
    <property type="entry name" value="A_A_dipeptidase"/>
</dbReference>
<comment type="catalytic activity">
    <reaction evidence="1 9 10">
        <text>D-alanyl-D-alanine + H2O = 2 D-alanine</text>
        <dbReference type="Rhea" id="RHEA:20661"/>
        <dbReference type="ChEBI" id="CHEBI:15377"/>
        <dbReference type="ChEBI" id="CHEBI:57416"/>
        <dbReference type="ChEBI" id="CHEBI:57822"/>
        <dbReference type="EC" id="3.4.13.22"/>
    </reaction>
</comment>
<sequence>MRILILLLFSTPFLTAQTLVEIGTPADGMVVSLRYTTADNFFKTAFYPKSARALLRPETAAKLTRVQTELKSMGLGLKIWDAYRPLSVQRAMWKTLPDARYVADPAKGGRHNRGAAVDLTLVNSHGQELTMPTAHDDFSERAGAHFNLVSPAAFKNRAKLQEVMQKHGFALFESEWWHFDDTDWERYTALDVPFEQVETSWQK</sequence>
<dbReference type="GO" id="GO:0071555">
    <property type="term" value="P:cell wall organization"/>
    <property type="evidence" value="ECO:0007669"/>
    <property type="project" value="UniProtKB-KW"/>
</dbReference>
<dbReference type="CDD" id="cd14840">
    <property type="entry name" value="D-Ala-D-Ala_dipeptidase_Aad"/>
    <property type="match status" value="1"/>
</dbReference>